<feature type="domain" description="IraD/Gp25-like" evidence="1">
    <location>
        <begin position="19"/>
        <end position="98"/>
    </location>
</feature>
<dbReference type="InterPro" id="IPR007048">
    <property type="entry name" value="IraD/Gp25-like"/>
</dbReference>
<evidence type="ECO:0000259" key="1">
    <source>
        <dbReference type="Pfam" id="PF04965"/>
    </source>
</evidence>
<dbReference type="RefSeq" id="WP_055433459.1">
    <property type="nucleotide sequence ID" value="NZ_CYHA01000002.1"/>
</dbReference>
<protein>
    <submittedName>
        <fullName evidence="2">Phage baseplate assembly protein W</fullName>
    </submittedName>
</protein>
<dbReference type="Proteomes" id="UP000243535">
    <property type="component" value="Unassembled WGS sequence"/>
</dbReference>
<evidence type="ECO:0000313" key="3">
    <source>
        <dbReference type="Proteomes" id="UP000243535"/>
    </source>
</evidence>
<name>A0A0K6GUC1_9NEIS</name>
<organism evidence="2 3">
    <name type="scientific">Gulbenkiania indica</name>
    <dbReference type="NCBI Taxonomy" id="375574"/>
    <lineage>
        <taxon>Bacteria</taxon>
        <taxon>Pseudomonadati</taxon>
        <taxon>Pseudomonadota</taxon>
        <taxon>Betaproteobacteria</taxon>
        <taxon>Neisseriales</taxon>
        <taxon>Chromobacteriaceae</taxon>
        <taxon>Gulbenkiania</taxon>
    </lineage>
</organism>
<gene>
    <name evidence="2" type="ORF">Ga0061063_0942</name>
</gene>
<dbReference type="Gene3D" id="3.10.450.40">
    <property type="match status" value="1"/>
</dbReference>
<dbReference type="AlphaFoldDB" id="A0A0K6GUC1"/>
<dbReference type="EMBL" id="CYHA01000002">
    <property type="protein sequence ID" value="CUA82087.1"/>
    <property type="molecule type" value="Genomic_DNA"/>
</dbReference>
<dbReference type="SUPFAM" id="SSF160719">
    <property type="entry name" value="gpW/gp25-like"/>
    <property type="match status" value="1"/>
</dbReference>
<accession>A0A0K6GUC1</accession>
<sequence>MTARYIGMNARTGRQISELEHIQQSLHKILTTPIGSRVMRRNFGSMIPDLIDKPLNGKTRMQVMAACVMAIQAWEPRVDLVSVALRLGDAASDLYADIELARRDGPSAGKTSKLQISLKA</sequence>
<dbReference type="STRING" id="375574.GCA_001418035_00734"/>
<keyword evidence="3" id="KW-1185">Reference proteome</keyword>
<reference evidence="3" key="1">
    <citation type="submission" date="2015-08" db="EMBL/GenBank/DDBJ databases">
        <authorList>
            <person name="Varghese N."/>
        </authorList>
    </citation>
    <scope>NUCLEOTIDE SEQUENCE [LARGE SCALE GENOMIC DNA]</scope>
    <source>
        <strain evidence="3">DSM 17901</strain>
    </source>
</reference>
<dbReference type="OrthoDB" id="9802846at2"/>
<dbReference type="Pfam" id="PF04965">
    <property type="entry name" value="GPW_gp25"/>
    <property type="match status" value="1"/>
</dbReference>
<evidence type="ECO:0000313" key="2">
    <source>
        <dbReference type="EMBL" id="CUA82087.1"/>
    </source>
</evidence>
<proteinExistence type="predicted"/>